<dbReference type="Proteomes" id="UP001497644">
    <property type="component" value="Chromosome 2"/>
</dbReference>
<name>A0AAV2NJM3_9HYME</name>
<dbReference type="EMBL" id="OZ034825">
    <property type="protein sequence ID" value="CAL1680238.1"/>
    <property type="molecule type" value="Genomic_DNA"/>
</dbReference>
<organism evidence="1 2">
    <name type="scientific">Lasius platythorax</name>
    <dbReference type="NCBI Taxonomy" id="488582"/>
    <lineage>
        <taxon>Eukaryota</taxon>
        <taxon>Metazoa</taxon>
        <taxon>Ecdysozoa</taxon>
        <taxon>Arthropoda</taxon>
        <taxon>Hexapoda</taxon>
        <taxon>Insecta</taxon>
        <taxon>Pterygota</taxon>
        <taxon>Neoptera</taxon>
        <taxon>Endopterygota</taxon>
        <taxon>Hymenoptera</taxon>
        <taxon>Apocrita</taxon>
        <taxon>Aculeata</taxon>
        <taxon>Formicoidea</taxon>
        <taxon>Formicidae</taxon>
        <taxon>Formicinae</taxon>
        <taxon>Lasius</taxon>
        <taxon>Lasius</taxon>
    </lineage>
</organism>
<evidence type="ECO:0000313" key="2">
    <source>
        <dbReference type="Proteomes" id="UP001497644"/>
    </source>
</evidence>
<sequence>MGNRNNRRGLPQWEARCSVGPSAQWIFRRTAQTQANTEASPFLSIQWYKSFFFLVLAASCEERSHPLCPLRDTDNYFNREHV</sequence>
<evidence type="ECO:0000313" key="1">
    <source>
        <dbReference type="EMBL" id="CAL1680238.1"/>
    </source>
</evidence>
<keyword evidence="2" id="KW-1185">Reference proteome</keyword>
<protein>
    <submittedName>
        <fullName evidence="1">Uncharacterized protein</fullName>
    </submittedName>
</protein>
<gene>
    <name evidence="1" type="ORF">LPLAT_LOCUS6296</name>
</gene>
<reference evidence="1" key="1">
    <citation type="submission" date="2024-04" db="EMBL/GenBank/DDBJ databases">
        <authorList>
            <consortium name="Molecular Ecology Group"/>
        </authorList>
    </citation>
    <scope>NUCLEOTIDE SEQUENCE</scope>
</reference>
<proteinExistence type="predicted"/>
<dbReference type="AlphaFoldDB" id="A0AAV2NJM3"/>
<accession>A0AAV2NJM3</accession>